<evidence type="ECO:0000313" key="1">
    <source>
        <dbReference type="EMBL" id="SJN14555.1"/>
    </source>
</evidence>
<accession>A0A1R4I416</accession>
<dbReference type="AlphaFoldDB" id="A0A1R4I416"/>
<proteinExistence type="predicted"/>
<reference evidence="1 2" key="1">
    <citation type="submission" date="2017-02" db="EMBL/GenBank/DDBJ databases">
        <authorList>
            <person name="Dridi B."/>
        </authorList>
    </citation>
    <scope>NUCLEOTIDE SEQUENCE [LARGE SCALE GENOMIC DNA]</scope>
    <source>
        <strain evidence="1 2">JB380</strain>
    </source>
</reference>
<protein>
    <submittedName>
        <fullName evidence="1">Uncharacterized protein</fullName>
    </submittedName>
</protein>
<organism evidence="1 2">
    <name type="scientific">Halomonas citrativorans</name>
    <dbReference type="NCBI Taxonomy" id="2742612"/>
    <lineage>
        <taxon>Bacteria</taxon>
        <taxon>Pseudomonadati</taxon>
        <taxon>Pseudomonadota</taxon>
        <taxon>Gammaproteobacteria</taxon>
        <taxon>Oceanospirillales</taxon>
        <taxon>Halomonadaceae</taxon>
        <taxon>Halomonas</taxon>
    </lineage>
</organism>
<comment type="caution">
    <text evidence="1">The sequence shown here is derived from an EMBL/GenBank/DDBJ whole genome shotgun (WGS) entry which is preliminary data.</text>
</comment>
<dbReference type="EMBL" id="FUKM01000057">
    <property type="protein sequence ID" value="SJN14555.1"/>
    <property type="molecule type" value="Genomic_DNA"/>
</dbReference>
<name>A0A1R4I416_9GAMM</name>
<dbReference type="RefSeq" id="WP_176372232.1">
    <property type="nucleotide sequence ID" value="NZ_FUKM01000057.1"/>
</dbReference>
<gene>
    <name evidence="1" type="ORF">CZ787_15730</name>
</gene>
<evidence type="ECO:0000313" key="2">
    <source>
        <dbReference type="Proteomes" id="UP000196331"/>
    </source>
</evidence>
<dbReference type="Proteomes" id="UP000196331">
    <property type="component" value="Unassembled WGS sequence"/>
</dbReference>
<sequence>MDNVPSSHMPRHLLKRATRAIACIMNSDDSAPSAAAYQELLGEQFSNRLPRIQEALL</sequence>